<accession>A0AAV1I7Z1</accession>
<gene>
    <name evidence="1" type="ORF">CVIRNUC_005126</name>
</gene>
<proteinExistence type="predicted"/>
<evidence type="ECO:0000313" key="2">
    <source>
        <dbReference type="Proteomes" id="UP001314263"/>
    </source>
</evidence>
<dbReference type="EMBL" id="CAUYUE010000006">
    <property type="protein sequence ID" value="CAK0780651.1"/>
    <property type="molecule type" value="Genomic_DNA"/>
</dbReference>
<evidence type="ECO:0000313" key="1">
    <source>
        <dbReference type="EMBL" id="CAK0780651.1"/>
    </source>
</evidence>
<organism evidence="1 2">
    <name type="scientific">Coccomyxa viridis</name>
    <dbReference type="NCBI Taxonomy" id="1274662"/>
    <lineage>
        <taxon>Eukaryota</taxon>
        <taxon>Viridiplantae</taxon>
        <taxon>Chlorophyta</taxon>
        <taxon>core chlorophytes</taxon>
        <taxon>Trebouxiophyceae</taxon>
        <taxon>Trebouxiophyceae incertae sedis</taxon>
        <taxon>Coccomyxaceae</taxon>
        <taxon>Coccomyxa</taxon>
    </lineage>
</organism>
<protein>
    <submittedName>
        <fullName evidence="1">Uncharacterized protein</fullName>
    </submittedName>
</protein>
<sequence>MRGDHTPCSYGRLRYYASQSGGVALSQVLQCLAAMFVARRPCTSAQTVPMVRAFKARAAFGSGASWATMPACTACRTQPSNVASSVVLGSASPPVAPLPDAAEGVSARQDTYDHLSWHEHLV</sequence>
<keyword evidence="2" id="KW-1185">Reference proteome</keyword>
<dbReference type="Proteomes" id="UP001314263">
    <property type="component" value="Unassembled WGS sequence"/>
</dbReference>
<comment type="caution">
    <text evidence="1">The sequence shown here is derived from an EMBL/GenBank/DDBJ whole genome shotgun (WGS) entry which is preliminary data.</text>
</comment>
<name>A0AAV1I7Z1_9CHLO</name>
<dbReference type="AlphaFoldDB" id="A0AAV1I7Z1"/>
<reference evidence="1 2" key="1">
    <citation type="submission" date="2023-10" db="EMBL/GenBank/DDBJ databases">
        <authorList>
            <person name="Maclean D."/>
            <person name="Macfadyen A."/>
        </authorList>
    </citation>
    <scope>NUCLEOTIDE SEQUENCE [LARGE SCALE GENOMIC DNA]</scope>
</reference>